<name>A0A0B6Y1N2_9EUPU</name>
<feature type="compositionally biased region" description="Polar residues" evidence="1">
    <location>
        <begin position="78"/>
        <end position="88"/>
    </location>
</feature>
<reference evidence="2" key="1">
    <citation type="submission" date="2014-12" db="EMBL/GenBank/DDBJ databases">
        <title>Insight into the proteome of Arion vulgaris.</title>
        <authorList>
            <person name="Aradska J."/>
            <person name="Bulat T."/>
            <person name="Smidak R."/>
            <person name="Sarate P."/>
            <person name="Gangsoo J."/>
            <person name="Sialana F."/>
            <person name="Bilban M."/>
            <person name="Lubec G."/>
        </authorList>
    </citation>
    <scope>NUCLEOTIDE SEQUENCE</scope>
    <source>
        <tissue evidence="2">Skin</tissue>
    </source>
</reference>
<evidence type="ECO:0000256" key="1">
    <source>
        <dbReference type="SAM" id="MobiDB-lite"/>
    </source>
</evidence>
<feature type="region of interest" description="Disordered" evidence="1">
    <location>
        <begin position="68"/>
        <end position="88"/>
    </location>
</feature>
<protein>
    <submittedName>
        <fullName evidence="2">Uncharacterized protein</fullName>
    </submittedName>
</protein>
<accession>A0A0B6Y1N2</accession>
<dbReference type="EMBL" id="HACG01002881">
    <property type="protein sequence ID" value="CEK49746.1"/>
    <property type="molecule type" value="Transcribed_RNA"/>
</dbReference>
<proteinExistence type="predicted"/>
<organism evidence="2">
    <name type="scientific">Arion vulgaris</name>
    <dbReference type="NCBI Taxonomy" id="1028688"/>
    <lineage>
        <taxon>Eukaryota</taxon>
        <taxon>Metazoa</taxon>
        <taxon>Spiralia</taxon>
        <taxon>Lophotrochozoa</taxon>
        <taxon>Mollusca</taxon>
        <taxon>Gastropoda</taxon>
        <taxon>Heterobranchia</taxon>
        <taxon>Euthyneura</taxon>
        <taxon>Panpulmonata</taxon>
        <taxon>Eupulmonata</taxon>
        <taxon>Stylommatophora</taxon>
        <taxon>Helicina</taxon>
        <taxon>Arionoidea</taxon>
        <taxon>Arionidae</taxon>
        <taxon>Arion</taxon>
    </lineage>
</organism>
<dbReference type="AlphaFoldDB" id="A0A0B6Y1N2"/>
<feature type="compositionally biased region" description="Basic and acidic residues" evidence="1">
    <location>
        <begin position="68"/>
        <end position="77"/>
    </location>
</feature>
<gene>
    <name evidence="2" type="primary">ORF8708</name>
</gene>
<sequence>VGFCFSSVGYILLYKSVSDSHKRRRLTQIQSETNNLLASYLTDGQAGQLADGQTRLLTPFRTEHLVSPKTENVDLQHSHNSGTGRNTN</sequence>
<feature type="non-terminal residue" evidence="2">
    <location>
        <position position="88"/>
    </location>
</feature>
<feature type="non-terminal residue" evidence="2">
    <location>
        <position position="1"/>
    </location>
</feature>
<evidence type="ECO:0000313" key="2">
    <source>
        <dbReference type="EMBL" id="CEK49746.1"/>
    </source>
</evidence>